<dbReference type="InterPro" id="IPR029149">
    <property type="entry name" value="Creatin/AminoP/Spt16_N"/>
</dbReference>
<comment type="cofactor">
    <cofactor evidence="1">
        <name>Mn(2+)</name>
        <dbReference type="ChEBI" id="CHEBI:29035"/>
    </cofactor>
</comment>
<dbReference type="CDD" id="cd01087">
    <property type="entry name" value="Prolidase"/>
    <property type="match status" value="1"/>
</dbReference>
<accession>A0A2V0NUC6</accession>
<keyword evidence="5" id="KW-0464">Manganese</keyword>
<protein>
    <submittedName>
        <fullName evidence="9">Xaa-Pro aminopeptidase-like protein</fullName>
    </submittedName>
</protein>
<name>A0A2V0NUC6_9CHLO</name>
<evidence type="ECO:0000256" key="7">
    <source>
        <dbReference type="SAM" id="MobiDB-lite"/>
    </source>
</evidence>
<keyword evidence="4" id="KW-0378">Hydrolase</keyword>
<evidence type="ECO:0000313" key="10">
    <source>
        <dbReference type="Proteomes" id="UP000247498"/>
    </source>
</evidence>
<dbReference type="AlphaFoldDB" id="A0A2V0NUC6"/>
<comment type="similarity">
    <text evidence="2 6">Belongs to the peptidase M24B family.</text>
</comment>
<reference evidence="9 10" key="1">
    <citation type="journal article" date="2018" name="Sci. Rep.">
        <title>Raphidocelis subcapitata (=Pseudokirchneriella subcapitata) provides an insight into genome evolution and environmental adaptations in the Sphaeropleales.</title>
        <authorList>
            <person name="Suzuki S."/>
            <person name="Yamaguchi H."/>
            <person name="Nakajima N."/>
            <person name="Kawachi M."/>
        </authorList>
    </citation>
    <scope>NUCLEOTIDE SEQUENCE [LARGE SCALE GENOMIC DNA]</scope>
    <source>
        <strain evidence="9 10">NIES-35</strain>
    </source>
</reference>
<dbReference type="Proteomes" id="UP000247498">
    <property type="component" value="Unassembled WGS sequence"/>
</dbReference>
<dbReference type="GO" id="GO:0070006">
    <property type="term" value="F:metalloaminopeptidase activity"/>
    <property type="evidence" value="ECO:0007669"/>
    <property type="project" value="InterPro"/>
</dbReference>
<evidence type="ECO:0000256" key="3">
    <source>
        <dbReference type="ARBA" id="ARBA00022723"/>
    </source>
</evidence>
<evidence type="ECO:0000256" key="1">
    <source>
        <dbReference type="ARBA" id="ARBA00001936"/>
    </source>
</evidence>
<organism evidence="9 10">
    <name type="scientific">Raphidocelis subcapitata</name>
    <dbReference type="NCBI Taxonomy" id="307507"/>
    <lineage>
        <taxon>Eukaryota</taxon>
        <taxon>Viridiplantae</taxon>
        <taxon>Chlorophyta</taxon>
        <taxon>core chlorophytes</taxon>
        <taxon>Chlorophyceae</taxon>
        <taxon>CS clade</taxon>
        <taxon>Sphaeropleales</taxon>
        <taxon>Selenastraceae</taxon>
        <taxon>Raphidocelis</taxon>
    </lineage>
</organism>
<comment type="caution">
    <text evidence="9">The sequence shown here is derived from an EMBL/GenBank/DDBJ whole genome shotgun (WGS) entry which is preliminary data.</text>
</comment>
<gene>
    <name evidence="9" type="ORF">Rsub_01870</name>
</gene>
<feature type="region of interest" description="Disordered" evidence="7">
    <location>
        <begin position="43"/>
        <end position="78"/>
    </location>
</feature>
<dbReference type="Pfam" id="PF05195">
    <property type="entry name" value="AMP_N"/>
    <property type="match status" value="1"/>
</dbReference>
<sequence length="566" mass="58276">MIPLALAGAGLRQLAGAAAAVAVSAARSGGGLSAAWVPGTGARAASSSAEAEPLRPHPTPRSHLAGQPTPETHPELLRPNELTPGIAAAEYAERRTRLARAMPQGGVAVLPAASTAFVTGVIPHPYRQDADYSYLTGAAQHGVAVVAAAPGGGGEHRFALFIPDADPERERWDGAWLGPQAALDVFGADKVYSIRELPRRLPQIAAGASALLFDFDRPSAFHFPSVRAAVEGLCAAPGGPRAAPLRPVMQRLRWRKSGAELQLMRASALIAGAAIRRCMGISRAGVMESELAATFEYECRLAGASRNAYPPVVAGGADACTIHYSRNDKRVAGGEMVLMDAGCEYAGYASDVTRTWPVSGSFSGPQRDVYEAVLEARRTVLDAVRPGTTLSRLHTLSVSLISDALRQLRVLPGLSAEAIQAQHYREFYCHSIGHYLGLDVHDTASVGAHAPLEAGVVMAIEPGIYIPDHPRFGPFAGIGVRVEDDVLVTPTGACVLSEHVPVAVSEVEALVGEALEGAAAGGGAPRGGGAGRGAPRPEAGAAKEAAGAAAAAAAARGGGARAAAAR</sequence>
<evidence type="ECO:0000256" key="2">
    <source>
        <dbReference type="ARBA" id="ARBA00008766"/>
    </source>
</evidence>
<dbReference type="Pfam" id="PF00557">
    <property type="entry name" value="Peptidase_M24"/>
    <property type="match status" value="1"/>
</dbReference>
<dbReference type="STRING" id="307507.A0A2V0NUC6"/>
<keyword evidence="3 6" id="KW-0479">Metal-binding</keyword>
<dbReference type="SUPFAM" id="SSF55920">
    <property type="entry name" value="Creatinase/aminopeptidase"/>
    <property type="match status" value="1"/>
</dbReference>
<dbReference type="InterPro" id="IPR036005">
    <property type="entry name" value="Creatinase/aminopeptidase-like"/>
</dbReference>
<evidence type="ECO:0000256" key="4">
    <source>
        <dbReference type="ARBA" id="ARBA00022801"/>
    </source>
</evidence>
<proteinExistence type="inferred from homology"/>
<keyword evidence="9" id="KW-0645">Protease</keyword>
<evidence type="ECO:0000259" key="8">
    <source>
        <dbReference type="SMART" id="SM01011"/>
    </source>
</evidence>
<dbReference type="Gene3D" id="3.90.230.10">
    <property type="entry name" value="Creatinase/methionine aminopeptidase superfamily"/>
    <property type="match status" value="1"/>
</dbReference>
<dbReference type="EMBL" id="BDRX01000008">
    <property type="protein sequence ID" value="GBF89153.1"/>
    <property type="molecule type" value="Genomic_DNA"/>
</dbReference>
<evidence type="ECO:0000256" key="6">
    <source>
        <dbReference type="RuleBase" id="RU000590"/>
    </source>
</evidence>
<dbReference type="FunCoup" id="A0A2V0NUC6">
    <property type="interactions" value="1001"/>
</dbReference>
<dbReference type="GO" id="GO:0005739">
    <property type="term" value="C:mitochondrion"/>
    <property type="evidence" value="ECO:0007669"/>
    <property type="project" value="TreeGrafter"/>
</dbReference>
<dbReference type="SUPFAM" id="SSF53092">
    <property type="entry name" value="Creatinase/prolidase N-terminal domain"/>
    <property type="match status" value="1"/>
</dbReference>
<dbReference type="InterPro" id="IPR001131">
    <property type="entry name" value="Peptidase_M24B_aminopep-P_CS"/>
</dbReference>
<dbReference type="GO" id="GO:0006508">
    <property type="term" value="P:proteolysis"/>
    <property type="evidence" value="ECO:0007669"/>
    <property type="project" value="TreeGrafter"/>
</dbReference>
<dbReference type="OrthoDB" id="4215474at2759"/>
<dbReference type="PANTHER" id="PTHR43226:SF4">
    <property type="entry name" value="XAA-PRO AMINOPEPTIDASE 3"/>
    <property type="match status" value="1"/>
</dbReference>
<feature type="domain" description="Aminopeptidase P N-terminal" evidence="8">
    <location>
        <begin position="86"/>
        <end position="222"/>
    </location>
</feature>
<dbReference type="InterPro" id="IPR052433">
    <property type="entry name" value="X-Pro_dipept-like"/>
</dbReference>
<keyword evidence="10" id="KW-1185">Reference proteome</keyword>
<dbReference type="Gene3D" id="3.40.350.10">
    <property type="entry name" value="Creatinase/prolidase N-terminal domain"/>
    <property type="match status" value="1"/>
</dbReference>
<evidence type="ECO:0000256" key="5">
    <source>
        <dbReference type="ARBA" id="ARBA00023211"/>
    </source>
</evidence>
<evidence type="ECO:0000313" key="9">
    <source>
        <dbReference type="EMBL" id="GBF89153.1"/>
    </source>
</evidence>
<dbReference type="GO" id="GO:0030145">
    <property type="term" value="F:manganese ion binding"/>
    <property type="evidence" value="ECO:0007669"/>
    <property type="project" value="InterPro"/>
</dbReference>
<dbReference type="PROSITE" id="PS00491">
    <property type="entry name" value="PROLINE_PEPTIDASE"/>
    <property type="match status" value="1"/>
</dbReference>
<keyword evidence="9" id="KW-0031">Aminopeptidase</keyword>
<dbReference type="InterPro" id="IPR000994">
    <property type="entry name" value="Pept_M24"/>
</dbReference>
<dbReference type="InterPro" id="IPR007865">
    <property type="entry name" value="Aminopep_P_N"/>
</dbReference>
<feature type="compositionally biased region" description="Gly residues" evidence="7">
    <location>
        <begin position="519"/>
        <end position="532"/>
    </location>
</feature>
<dbReference type="PANTHER" id="PTHR43226">
    <property type="entry name" value="XAA-PRO AMINOPEPTIDASE 3"/>
    <property type="match status" value="1"/>
</dbReference>
<dbReference type="SMART" id="SM01011">
    <property type="entry name" value="AMP_N"/>
    <property type="match status" value="1"/>
</dbReference>
<dbReference type="InParanoid" id="A0A2V0NUC6"/>
<feature type="region of interest" description="Disordered" evidence="7">
    <location>
        <begin position="519"/>
        <end position="545"/>
    </location>
</feature>
<feature type="compositionally biased region" description="Low complexity" evidence="7">
    <location>
        <begin position="533"/>
        <end position="545"/>
    </location>
</feature>